<comment type="caution">
    <text evidence="2">The sequence shown here is derived from an EMBL/GenBank/DDBJ whole genome shotgun (WGS) entry which is preliminary data.</text>
</comment>
<dbReference type="Proteomes" id="UP000220353">
    <property type="component" value="Unassembled WGS sequence"/>
</dbReference>
<evidence type="ECO:0000313" key="3">
    <source>
        <dbReference type="Proteomes" id="UP000220353"/>
    </source>
</evidence>
<gene>
    <name evidence="2" type="ORF">CO661_24180</name>
</gene>
<accession>A0A2A6LRT2</accession>
<dbReference type="AlphaFoldDB" id="A0A2A6LRT2"/>
<name>A0A2A6LRT2_RHIFR</name>
<dbReference type="EMBL" id="NWTC01000022">
    <property type="protein sequence ID" value="PDT45363.1"/>
    <property type="molecule type" value="Genomic_DNA"/>
</dbReference>
<feature type="compositionally biased region" description="Low complexity" evidence="1">
    <location>
        <begin position="20"/>
        <end position="52"/>
    </location>
</feature>
<proteinExistence type="predicted"/>
<evidence type="ECO:0000313" key="2">
    <source>
        <dbReference type="EMBL" id="PDT45363.1"/>
    </source>
</evidence>
<evidence type="ECO:0000256" key="1">
    <source>
        <dbReference type="SAM" id="MobiDB-lite"/>
    </source>
</evidence>
<sequence>MVGGAMVMNAGFRSGGGFRSSGFSSRRSYSAPRSYSKPSYRPSYRSNNSTTIINNNSGGGSNGLLWGLGGYLLGKQAAEDATRCQ</sequence>
<protein>
    <submittedName>
        <fullName evidence="2">Uncharacterized protein</fullName>
    </submittedName>
</protein>
<reference evidence="2 3" key="1">
    <citation type="submission" date="2017-09" db="EMBL/GenBank/DDBJ databases">
        <title>Comparative genomics of rhizobia isolated from Phaseolus vulgaris in China.</title>
        <authorList>
            <person name="Tong W."/>
        </authorList>
    </citation>
    <scope>NUCLEOTIDE SEQUENCE [LARGE SCALE GENOMIC DNA]</scope>
    <source>
        <strain evidence="2 3">PCH1</strain>
    </source>
</reference>
<organism evidence="2 3">
    <name type="scientific">Rhizobium fredii</name>
    <name type="common">Sinorhizobium fredii</name>
    <dbReference type="NCBI Taxonomy" id="380"/>
    <lineage>
        <taxon>Bacteria</taxon>
        <taxon>Pseudomonadati</taxon>
        <taxon>Pseudomonadota</taxon>
        <taxon>Alphaproteobacteria</taxon>
        <taxon>Hyphomicrobiales</taxon>
        <taxon>Rhizobiaceae</taxon>
        <taxon>Sinorhizobium/Ensifer group</taxon>
        <taxon>Sinorhizobium</taxon>
    </lineage>
</organism>
<feature type="region of interest" description="Disordered" evidence="1">
    <location>
        <begin position="11"/>
        <end position="52"/>
    </location>
</feature>